<dbReference type="KEGG" id="hsd:SD1D_1414"/>
<dbReference type="EMBL" id="LN879430">
    <property type="protein sequence ID" value="CUH92960.1"/>
    <property type="molecule type" value="Genomic_DNA"/>
</dbReference>
<proteinExistence type="predicted"/>
<protein>
    <submittedName>
        <fullName evidence="1">Uncharacterized protein</fullName>
    </submittedName>
</protein>
<name>A0A0K8J665_9FIRM</name>
<organism evidence="1 2">
    <name type="scientific">Herbinix luporum</name>
    <dbReference type="NCBI Taxonomy" id="1679721"/>
    <lineage>
        <taxon>Bacteria</taxon>
        <taxon>Bacillati</taxon>
        <taxon>Bacillota</taxon>
        <taxon>Clostridia</taxon>
        <taxon>Lachnospirales</taxon>
        <taxon>Lachnospiraceae</taxon>
        <taxon>Herbinix</taxon>
    </lineage>
</organism>
<accession>A0A0K8J665</accession>
<keyword evidence="2" id="KW-1185">Reference proteome</keyword>
<reference evidence="2" key="1">
    <citation type="submission" date="2015-09" db="EMBL/GenBank/DDBJ databases">
        <authorList>
            <person name="Wibberg D."/>
        </authorList>
    </citation>
    <scope>NUCLEOTIDE SEQUENCE [LARGE SCALE GENOMIC DNA]</scope>
    <source>
        <strain evidence="2">SD1D</strain>
    </source>
</reference>
<dbReference type="AlphaFoldDB" id="A0A0K8J665"/>
<evidence type="ECO:0000313" key="1">
    <source>
        <dbReference type="EMBL" id="CUH92960.1"/>
    </source>
</evidence>
<dbReference type="RefSeq" id="WP_058258279.1">
    <property type="nucleotide sequence ID" value="NZ_LN879430.1"/>
</dbReference>
<evidence type="ECO:0000313" key="2">
    <source>
        <dbReference type="Proteomes" id="UP000196053"/>
    </source>
</evidence>
<gene>
    <name evidence="1" type="ORF">SD1D_1414</name>
</gene>
<dbReference type="OrthoDB" id="2355995at2"/>
<sequence>MLLRRLISTKNIELYELKNSNYLYGPVKYYMLLIDYRRESRFEDFPHLRGMDKNDFLPRENYIQAIIIYNDYISDSDKELTYESVPPTYQEPCII</sequence>
<dbReference type="Proteomes" id="UP000196053">
    <property type="component" value="Chromosome I"/>
</dbReference>